<sequence>MLLTDTLAPEQPAGQIWVWALVVSVVALLAVSAYTALQLRRARARTEHDATLLDGARAENARLQAETDSLRAALDDRERATRSVATDTFPRVTQRVREGASAETVLAELDRRGRPDPATQQLIEAMTRSLWRGHQQRRRLLSIVRGCSARARAGVAHLRAEVQERSLPYWSSLETTQTGERVREDLMAVEAGLSRLEMLIQRLLTVAEADRIGRNWTRPLRIERVVRAAIGSVPDFSRVRMHSPSSPVVVDGRAVNAIMQVTAELVDNATSFSAPSEAVVVHFESTAMRLGVHIDDSGLAMTEEQLAEVRRRLDPTRRPDIAELSANQLGLLVVRRSADPLGAHVDIGPSPRGGTRATIWIPRNGLLRTDEAAVSAALPTPAGSGSTGGESTFHSSTAVGRSVPGSAAGTPAPVPVPEAAAPDPAPATAKEDAAEPTGAERPAHLPRRRRGATISPDPASPRGIEVPRDHAATSHRIAQWHAHTRPTPPAEKREDT</sequence>
<feature type="compositionally biased region" description="Low complexity" evidence="7">
    <location>
        <begin position="402"/>
        <end position="428"/>
    </location>
</feature>
<feature type="region of interest" description="Disordered" evidence="7">
    <location>
        <begin position="378"/>
        <end position="496"/>
    </location>
</feature>
<comment type="caution">
    <text evidence="10">The sequence shown here is derived from an EMBL/GenBank/DDBJ whole genome shotgun (WGS) entry which is preliminary data.</text>
</comment>
<gene>
    <name evidence="10" type="ORF">GCM10007147_43310</name>
</gene>
<dbReference type="PANTHER" id="PTHR45436:SF5">
    <property type="entry name" value="SENSOR HISTIDINE KINASE TRCS"/>
    <property type="match status" value="1"/>
</dbReference>
<keyword evidence="5 10" id="KW-0418">Kinase</keyword>
<evidence type="ECO:0000256" key="8">
    <source>
        <dbReference type="SAM" id="Phobius"/>
    </source>
</evidence>
<feature type="coiled-coil region" evidence="6">
    <location>
        <begin position="53"/>
        <end position="80"/>
    </location>
</feature>
<evidence type="ECO:0000256" key="5">
    <source>
        <dbReference type="ARBA" id="ARBA00022777"/>
    </source>
</evidence>
<feature type="domain" description="Histidine kinase/HSP90-like ATPase" evidence="9">
    <location>
        <begin position="257"/>
        <end position="363"/>
    </location>
</feature>
<evidence type="ECO:0000313" key="11">
    <source>
        <dbReference type="Proteomes" id="UP000654947"/>
    </source>
</evidence>
<dbReference type="InterPro" id="IPR003594">
    <property type="entry name" value="HATPase_dom"/>
</dbReference>
<dbReference type="SUPFAM" id="SSF55874">
    <property type="entry name" value="ATPase domain of HSP90 chaperone/DNA topoisomerase II/histidine kinase"/>
    <property type="match status" value="1"/>
</dbReference>
<evidence type="ECO:0000313" key="10">
    <source>
        <dbReference type="EMBL" id="GHD36175.1"/>
    </source>
</evidence>
<feature type="transmembrane region" description="Helical" evidence="8">
    <location>
        <begin position="16"/>
        <end position="37"/>
    </location>
</feature>
<dbReference type="GO" id="GO:0005886">
    <property type="term" value="C:plasma membrane"/>
    <property type="evidence" value="ECO:0007669"/>
    <property type="project" value="TreeGrafter"/>
</dbReference>
<keyword evidence="11" id="KW-1185">Reference proteome</keyword>
<accession>A0A918XKM5</accession>
<protein>
    <recommendedName>
        <fullName evidence="2">histidine kinase</fullName>
        <ecNumber evidence="2">2.7.13.3</ecNumber>
    </recommendedName>
</protein>
<name>A0A918XKM5_9ACTN</name>
<evidence type="ECO:0000259" key="9">
    <source>
        <dbReference type="Pfam" id="PF02518"/>
    </source>
</evidence>
<keyword evidence="8" id="KW-1133">Transmembrane helix</keyword>
<organism evidence="10 11">
    <name type="scientific">Nocardiopsis kunsanensis</name>
    <dbReference type="NCBI Taxonomy" id="141693"/>
    <lineage>
        <taxon>Bacteria</taxon>
        <taxon>Bacillati</taxon>
        <taxon>Actinomycetota</taxon>
        <taxon>Actinomycetes</taxon>
        <taxon>Streptosporangiales</taxon>
        <taxon>Nocardiopsidaceae</taxon>
        <taxon>Nocardiopsis</taxon>
    </lineage>
</organism>
<dbReference type="InterPro" id="IPR050428">
    <property type="entry name" value="TCS_sensor_his_kinase"/>
</dbReference>
<keyword evidence="8" id="KW-0472">Membrane</keyword>
<dbReference type="AlphaFoldDB" id="A0A918XKM5"/>
<evidence type="ECO:0000256" key="7">
    <source>
        <dbReference type="SAM" id="MobiDB-lite"/>
    </source>
</evidence>
<keyword evidence="6" id="KW-0175">Coiled coil</keyword>
<dbReference type="Pfam" id="PF02518">
    <property type="entry name" value="HATPase_c"/>
    <property type="match status" value="1"/>
</dbReference>
<dbReference type="Proteomes" id="UP000654947">
    <property type="component" value="Unassembled WGS sequence"/>
</dbReference>
<evidence type="ECO:0000256" key="3">
    <source>
        <dbReference type="ARBA" id="ARBA00022553"/>
    </source>
</evidence>
<dbReference type="GO" id="GO:0004673">
    <property type="term" value="F:protein histidine kinase activity"/>
    <property type="evidence" value="ECO:0007669"/>
    <property type="project" value="UniProtKB-EC"/>
</dbReference>
<keyword evidence="4" id="KW-0808">Transferase</keyword>
<evidence type="ECO:0000256" key="4">
    <source>
        <dbReference type="ARBA" id="ARBA00022679"/>
    </source>
</evidence>
<feature type="compositionally biased region" description="Polar residues" evidence="7">
    <location>
        <begin position="389"/>
        <end position="399"/>
    </location>
</feature>
<keyword evidence="8" id="KW-0812">Transmembrane</keyword>
<dbReference type="EMBL" id="BMXL01000038">
    <property type="protein sequence ID" value="GHD36175.1"/>
    <property type="molecule type" value="Genomic_DNA"/>
</dbReference>
<dbReference type="Gene3D" id="3.30.565.10">
    <property type="entry name" value="Histidine kinase-like ATPase, C-terminal domain"/>
    <property type="match status" value="1"/>
</dbReference>
<dbReference type="InterPro" id="IPR036890">
    <property type="entry name" value="HATPase_C_sf"/>
</dbReference>
<dbReference type="GO" id="GO:0000160">
    <property type="term" value="P:phosphorelay signal transduction system"/>
    <property type="evidence" value="ECO:0007669"/>
    <property type="project" value="TreeGrafter"/>
</dbReference>
<evidence type="ECO:0000256" key="6">
    <source>
        <dbReference type="SAM" id="Coils"/>
    </source>
</evidence>
<dbReference type="RefSeq" id="WP_017576805.1">
    <property type="nucleotide sequence ID" value="NZ_BMXL01000038.1"/>
</dbReference>
<evidence type="ECO:0000256" key="1">
    <source>
        <dbReference type="ARBA" id="ARBA00000085"/>
    </source>
</evidence>
<proteinExistence type="predicted"/>
<comment type="catalytic activity">
    <reaction evidence="1">
        <text>ATP + protein L-histidine = ADP + protein N-phospho-L-histidine.</text>
        <dbReference type="EC" id="2.7.13.3"/>
    </reaction>
</comment>
<reference evidence="10 11" key="1">
    <citation type="journal article" date="2014" name="Int. J. Syst. Evol. Microbiol.">
        <title>Complete genome sequence of Corynebacterium casei LMG S-19264T (=DSM 44701T), isolated from a smear-ripened cheese.</title>
        <authorList>
            <consortium name="US DOE Joint Genome Institute (JGI-PGF)"/>
            <person name="Walter F."/>
            <person name="Albersmeier A."/>
            <person name="Kalinowski J."/>
            <person name="Ruckert C."/>
        </authorList>
    </citation>
    <scope>NUCLEOTIDE SEQUENCE [LARGE SCALE GENOMIC DNA]</scope>
    <source>
        <strain evidence="10 11">KCTC 19473</strain>
    </source>
</reference>
<dbReference type="PANTHER" id="PTHR45436">
    <property type="entry name" value="SENSOR HISTIDINE KINASE YKOH"/>
    <property type="match status" value="1"/>
</dbReference>
<dbReference type="EC" id="2.7.13.3" evidence="2"/>
<evidence type="ECO:0000256" key="2">
    <source>
        <dbReference type="ARBA" id="ARBA00012438"/>
    </source>
</evidence>
<keyword evidence="3" id="KW-0597">Phosphoprotein</keyword>